<keyword evidence="2" id="KW-1185">Reference proteome</keyword>
<sequence>MTCKSLAQMIEHHIFVVKTGLTPIAASYGDLFFTRLKSHFEVNPRDLDLLKHDKLLSKTAPETHLKEIPEYLVDPKTQETCI</sequence>
<organism evidence="1 2">
    <name type="scientific">Eruca vesicaria subsp. sativa</name>
    <name type="common">Garden rocket</name>
    <name type="synonym">Eruca sativa</name>
    <dbReference type="NCBI Taxonomy" id="29727"/>
    <lineage>
        <taxon>Eukaryota</taxon>
        <taxon>Viridiplantae</taxon>
        <taxon>Streptophyta</taxon>
        <taxon>Embryophyta</taxon>
        <taxon>Tracheophyta</taxon>
        <taxon>Spermatophyta</taxon>
        <taxon>Magnoliopsida</taxon>
        <taxon>eudicotyledons</taxon>
        <taxon>Gunneridae</taxon>
        <taxon>Pentapetalae</taxon>
        <taxon>rosids</taxon>
        <taxon>malvids</taxon>
        <taxon>Brassicales</taxon>
        <taxon>Brassicaceae</taxon>
        <taxon>Brassiceae</taxon>
        <taxon>Eruca</taxon>
    </lineage>
</organism>
<protein>
    <submittedName>
        <fullName evidence="1">Uncharacterized protein</fullName>
    </submittedName>
</protein>
<gene>
    <name evidence="1" type="ORF">ERUC_LOCUS12630</name>
</gene>
<accession>A0ABC8JL27</accession>
<evidence type="ECO:0000313" key="1">
    <source>
        <dbReference type="EMBL" id="CAH8332490.1"/>
    </source>
</evidence>
<evidence type="ECO:0000313" key="2">
    <source>
        <dbReference type="Proteomes" id="UP001642260"/>
    </source>
</evidence>
<comment type="caution">
    <text evidence="1">The sequence shown here is derived from an EMBL/GenBank/DDBJ whole genome shotgun (WGS) entry which is preliminary data.</text>
</comment>
<dbReference type="AlphaFoldDB" id="A0ABC8JL27"/>
<dbReference type="EMBL" id="CAKOAT010119598">
    <property type="protein sequence ID" value="CAH8332490.1"/>
    <property type="molecule type" value="Genomic_DNA"/>
</dbReference>
<dbReference type="Proteomes" id="UP001642260">
    <property type="component" value="Unassembled WGS sequence"/>
</dbReference>
<name>A0ABC8JL27_ERUVS</name>
<reference evidence="1 2" key="1">
    <citation type="submission" date="2022-03" db="EMBL/GenBank/DDBJ databases">
        <authorList>
            <person name="Macdonald S."/>
            <person name="Ahmed S."/>
            <person name="Newling K."/>
        </authorList>
    </citation>
    <scope>NUCLEOTIDE SEQUENCE [LARGE SCALE GENOMIC DNA]</scope>
</reference>
<proteinExistence type="predicted"/>